<dbReference type="InterPro" id="IPR038116">
    <property type="entry name" value="TrpR-like_sf"/>
</dbReference>
<accession>A0A0G1BAD5</accession>
<evidence type="ECO:0000313" key="1">
    <source>
        <dbReference type="EMBL" id="KKS70227.1"/>
    </source>
</evidence>
<sequence length="137" mass="16321">MRRYKRLNERDVFEAFNKVRDSFLAAKDGNEVNKIIDGLLTHDEKLKIGRRVIIANFLKSGISIDSIVRELKVGIATVMHVSRRFEKYRECFDLIEKRRKEVEEEYDKKKYRTVGGSKKVFKTKEYTGFKRKDVKRK</sequence>
<dbReference type="Proteomes" id="UP000034785">
    <property type="component" value="Unassembled WGS sequence"/>
</dbReference>
<evidence type="ECO:0008006" key="3">
    <source>
        <dbReference type="Google" id="ProtNLM"/>
    </source>
</evidence>
<dbReference type="InterPro" id="IPR000831">
    <property type="entry name" value="Trp_repress"/>
</dbReference>
<dbReference type="Pfam" id="PF01371">
    <property type="entry name" value="Trp_repressor"/>
    <property type="match status" value="1"/>
</dbReference>
<dbReference type="EMBL" id="LCEJ01000032">
    <property type="protein sequence ID" value="KKS70227.1"/>
    <property type="molecule type" value="Genomic_DNA"/>
</dbReference>
<evidence type="ECO:0000313" key="2">
    <source>
        <dbReference type="Proteomes" id="UP000034785"/>
    </source>
</evidence>
<dbReference type="GO" id="GO:0003700">
    <property type="term" value="F:DNA-binding transcription factor activity"/>
    <property type="evidence" value="ECO:0007669"/>
    <property type="project" value="InterPro"/>
</dbReference>
<organism evidence="1 2">
    <name type="scientific">Candidatus Daviesbacteria bacterium GW2011_GWA2_42_7</name>
    <dbReference type="NCBI Taxonomy" id="1618425"/>
    <lineage>
        <taxon>Bacteria</taxon>
        <taxon>Candidatus Daviesiibacteriota</taxon>
    </lineage>
</organism>
<dbReference type="AlphaFoldDB" id="A0A0G1BAD5"/>
<protein>
    <recommendedName>
        <fullName evidence="3">TrpR like protein, YerC/YecD</fullName>
    </recommendedName>
</protein>
<dbReference type="Gene3D" id="1.10.1270.10">
    <property type="entry name" value="TrpR-like"/>
    <property type="match status" value="1"/>
</dbReference>
<comment type="caution">
    <text evidence="1">The sequence shown here is derived from an EMBL/GenBank/DDBJ whole genome shotgun (WGS) entry which is preliminary data.</text>
</comment>
<dbReference type="GO" id="GO:0043565">
    <property type="term" value="F:sequence-specific DNA binding"/>
    <property type="evidence" value="ECO:0007669"/>
    <property type="project" value="InterPro"/>
</dbReference>
<dbReference type="InterPro" id="IPR010921">
    <property type="entry name" value="Trp_repressor/repl_initiator"/>
</dbReference>
<proteinExistence type="predicted"/>
<dbReference type="SUPFAM" id="SSF48295">
    <property type="entry name" value="TrpR-like"/>
    <property type="match status" value="1"/>
</dbReference>
<gene>
    <name evidence="1" type="ORF">UV41_C0032G0005</name>
</gene>
<reference evidence="1 2" key="1">
    <citation type="journal article" date="2015" name="Nature">
        <title>rRNA introns, odd ribosomes, and small enigmatic genomes across a large radiation of phyla.</title>
        <authorList>
            <person name="Brown C.T."/>
            <person name="Hug L.A."/>
            <person name="Thomas B.C."/>
            <person name="Sharon I."/>
            <person name="Castelle C.J."/>
            <person name="Singh A."/>
            <person name="Wilkins M.J."/>
            <person name="Williams K.H."/>
            <person name="Banfield J.F."/>
        </authorList>
    </citation>
    <scope>NUCLEOTIDE SEQUENCE [LARGE SCALE GENOMIC DNA]</scope>
</reference>
<name>A0A0G1BAD5_9BACT</name>